<dbReference type="Gene3D" id="1.10.1170.10">
    <property type="entry name" value="Inhibitor Of Apoptosis Protein (2mihbC-IAP-1), Chain A"/>
    <property type="match status" value="2"/>
</dbReference>
<dbReference type="PROSITE" id="PS50143">
    <property type="entry name" value="BIR_REPEAT_2"/>
    <property type="match status" value="2"/>
</dbReference>
<dbReference type="Proteomes" id="UP001054837">
    <property type="component" value="Unassembled WGS sequence"/>
</dbReference>
<dbReference type="PANTHER" id="PTHR10044">
    <property type="entry name" value="INHIBITOR OF APOPTOSIS"/>
    <property type="match status" value="1"/>
</dbReference>
<evidence type="ECO:0000313" key="2">
    <source>
        <dbReference type="Proteomes" id="UP001054837"/>
    </source>
</evidence>
<dbReference type="GO" id="GO:0005737">
    <property type="term" value="C:cytoplasm"/>
    <property type="evidence" value="ECO:0007669"/>
    <property type="project" value="TreeGrafter"/>
</dbReference>
<dbReference type="Pfam" id="PF00653">
    <property type="entry name" value="BIR"/>
    <property type="match status" value="2"/>
</dbReference>
<evidence type="ECO:0000313" key="1">
    <source>
        <dbReference type="EMBL" id="GIY19885.1"/>
    </source>
</evidence>
<dbReference type="AlphaFoldDB" id="A0AAV4REH8"/>
<dbReference type="GO" id="GO:0005634">
    <property type="term" value="C:nucleus"/>
    <property type="evidence" value="ECO:0007669"/>
    <property type="project" value="TreeGrafter"/>
</dbReference>
<dbReference type="SMART" id="SM00238">
    <property type="entry name" value="BIR"/>
    <property type="match status" value="2"/>
</dbReference>
<protein>
    <submittedName>
        <fullName evidence="1">Baculoviral IAP repeat-containing protein 7-A</fullName>
    </submittedName>
</protein>
<dbReference type="GO" id="GO:0051726">
    <property type="term" value="P:regulation of cell cycle"/>
    <property type="evidence" value="ECO:0007669"/>
    <property type="project" value="TreeGrafter"/>
</dbReference>
<organism evidence="1 2">
    <name type="scientific">Caerostris darwini</name>
    <dbReference type="NCBI Taxonomy" id="1538125"/>
    <lineage>
        <taxon>Eukaryota</taxon>
        <taxon>Metazoa</taxon>
        <taxon>Ecdysozoa</taxon>
        <taxon>Arthropoda</taxon>
        <taxon>Chelicerata</taxon>
        <taxon>Arachnida</taxon>
        <taxon>Araneae</taxon>
        <taxon>Araneomorphae</taxon>
        <taxon>Entelegynae</taxon>
        <taxon>Araneoidea</taxon>
        <taxon>Araneidae</taxon>
        <taxon>Caerostris</taxon>
    </lineage>
</organism>
<dbReference type="InterPro" id="IPR050784">
    <property type="entry name" value="IAP"/>
</dbReference>
<dbReference type="SUPFAM" id="SSF57924">
    <property type="entry name" value="Inhibitor of apoptosis (IAP) repeat"/>
    <property type="match status" value="2"/>
</dbReference>
<accession>A0AAV4REH8</accession>
<reference evidence="1 2" key="1">
    <citation type="submission" date="2021-06" db="EMBL/GenBank/DDBJ databases">
        <title>Caerostris darwini draft genome.</title>
        <authorList>
            <person name="Kono N."/>
            <person name="Arakawa K."/>
        </authorList>
    </citation>
    <scope>NUCLEOTIDE SEQUENCE [LARGE SCALE GENOMIC DNA]</scope>
</reference>
<dbReference type="EMBL" id="BPLQ01006072">
    <property type="protein sequence ID" value="GIY19885.1"/>
    <property type="molecule type" value="Genomic_DNA"/>
</dbReference>
<comment type="caution">
    <text evidence="1">The sequence shown here is derived from an EMBL/GenBank/DDBJ whole genome shotgun (WGS) entry which is preliminary data.</text>
</comment>
<dbReference type="CDD" id="cd00022">
    <property type="entry name" value="BIR"/>
    <property type="match status" value="1"/>
</dbReference>
<name>A0AAV4REH8_9ARAC</name>
<gene>
    <name evidence="1" type="primary">birc7-a_2</name>
    <name evidence="1" type="ORF">CDAR_244561</name>
</gene>
<proteinExistence type="predicted"/>
<dbReference type="InterPro" id="IPR001370">
    <property type="entry name" value="BIR_rpt"/>
</dbReference>
<sequence length="201" mass="23428">MMILDVMKYEVNRYNSFMGRWPLNYITLKDLAKNGFFHLLSEDCVQCAFCSIIIDDWNVGDTPLKKHNSTSLSGQAKYPMMAEVNYIQRLPTYKDWPLIMLSPRQLSECGLFYTDKKDIVTCFYCGGSLGNWELNDDPWVEHEKYFPDCGYLNLVKCHRNPKQHSTHHNLEEEKTSSTHSLTQSEMIRHVCNIFPSSLVQI</sequence>
<keyword evidence="2" id="KW-1185">Reference proteome</keyword>
<dbReference type="PANTHER" id="PTHR10044:SF139">
    <property type="entry name" value="DEATH-ASSOCIATED INHIBITOR OF APOPTOSIS 2"/>
    <property type="match status" value="1"/>
</dbReference>